<dbReference type="PANTHER" id="PTHR28038">
    <property type="entry name" value="ADL329WP"/>
    <property type="match status" value="1"/>
</dbReference>
<keyword evidence="2 5" id="KW-0812">Transmembrane</keyword>
<dbReference type="PANTHER" id="PTHR28038:SF1">
    <property type="entry name" value="ADL329WP"/>
    <property type="match status" value="1"/>
</dbReference>
<sequence>MAPPNKDMRRPDLIVPYQEPTTSSAKADFASTLSSTMPMAAMFTRNRFVGWAAVIFSIQSWLGESEEAKKSSSTPGVFSVVMSVMALAVTYMPLFLPPVAKPGSHGTGTGAPAAVPLQ</sequence>
<accession>A0A151GS88</accession>
<evidence type="ECO:0000256" key="1">
    <source>
        <dbReference type="ARBA" id="ARBA00004370"/>
    </source>
</evidence>
<dbReference type="GeneID" id="63713708"/>
<dbReference type="GO" id="GO:0045048">
    <property type="term" value="P:protein insertion into ER membrane"/>
    <property type="evidence" value="ECO:0007669"/>
    <property type="project" value="InterPro"/>
</dbReference>
<reference evidence="6 7" key="1">
    <citation type="journal article" date="2016" name="Sci. Rep.">
        <title>Insights into Adaptations to a Near-Obligate Nematode Endoparasitic Lifestyle from the Finished Genome of Drechmeria coniospora.</title>
        <authorList>
            <person name="Zhang L."/>
            <person name="Zhou Z."/>
            <person name="Guo Q."/>
            <person name="Fokkens L."/>
            <person name="Miskei M."/>
            <person name="Pocsi I."/>
            <person name="Zhang W."/>
            <person name="Chen M."/>
            <person name="Wang L."/>
            <person name="Sun Y."/>
            <person name="Donzelli B.G."/>
            <person name="Gibson D.M."/>
            <person name="Nelson D.R."/>
            <person name="Luo J.G."/>
            <person name="Rep M."/>
            <person name="Liu H."/>
            <person name="Yang S."/>
            <person name="Wang J."/>
            <person name="Krasnoff S.B."/>
            <person name="Xu Y."/>
            <person name="Molnar I."/>
            <person name="Lin M."/>
        </authorList>
    </citation>
    <scope>NUCLEOTIDE SEQUENCE [LARGE SCALE GENOMIC DNA]</scope>
    <source>
        <strain evidence="6 7">ARSEF 6962</strain>
    </source>
</reference>
<dbReference type="Pfam" id="PF03669">
    <property type="entry name" value="ASTER"/>
    <property type="match status" value="1"/>
</dbReference>
<dbReference type="InParanoid" id="A0A151GS88"/>
<gene>
    <name evidence="6" type="ORF">DCS_01065</name>
</gene>
<dbReference type="EMBL" id="LAYC01000001">
    <property type="protein sequence ID" value="KYK59931.1"/>
    <property type="molecule type" value="Genomic_DNA"/>
</dbReference>
<feature type="transmembrane region" description="Helical" evidence="5">
    <location>
        <begin position="76"/>
        <end position="96"/>
    </location>
</feature>
<dbReference type="GO" id="GO:0044183">
    <property type="term" value="F:protein folding chaperone"/>
    <property type="evidence" value="ECO:0007669"/>
    <property type="project" value="InterPro"/>
</dbReference>
<evidence type="ECO:0000256" key="4">
    <source>
        <dbReference type="ARBA" id="ARBA00023136"/>
    </source>
</evidence>
<name>A0A151GS88_DRECN</name>
<dbReference type="AlphaFoldDB" id="A0A151GS88"/>
<dbReference type="GO" id="GO:0005789">
    <property type="term" value="C:endoplasmic reticulum membrane"/>
    <property type="evidence" value="ECO:0007669"/>
    <property type="project" value="InterPro"/>
</dbReference>
<protein>
    <submittedName>
        <fullName evidence="6">Uncharacterized protein</fullName>
    </submittedName>
</protein>
<evidence type="ECO:0000256" key="5">
    <source>
        <dbReference type="SAM" id="Phobius"/>
    </source>
</evidence>
<evidence type="ECO:0000256" key="2">
    <source>
        <dbReference type="ARBA" id="ARBA00022692"/>
    </source>
</evidence>
<evidence type="ECO:0000313" key="6">
    <source>
        <dbReference type="EMBL" id="KYK59931.1"/>
    </source>
</evidence>
<dbReference type="Proteomes" id="UP000076580">
    <property type="component" value="Chromosome 01"/>
</dbReference>
<proteinExistence type="predicted"/>
<organism evidence="6 7">
    <name type="scientific">Drechmeria coniospora</name>
    <name type="common">Nematophagous fungus</name>
    <name type="synonym">Meria coniospora</name>
    <dbReference type="NCBI Taxonomy" id="98403"/>
    <lineage>
        <taxon>Eukaryota</taxon>
        <taxon>Fungi</taxon>
        <taxon>Dikarya</taxon>
        <taxon>Ascomycota</taxon>
        <taxon>Pezizomycotina</taxon>
        <taxon>Sordariomycetes</taxon>
        <taxon>Hypocreomycetidae</taxon>
        <taxon>Hypocreales</taxon>
        <taxon>Ophiocordycipitaceae</taxon>
        <taxon>Drechmeria</taxon>
    </lineage>
</organism>
<dbReference type="STRING" id="98403.A0A151GS88"/>
<keyword evidence="7" id="KW-1185">Reference proteome</keyword>
<keyword evidence="3 5" id="KW-1133">Transmembrane helix</keyword>
<dbReference type="RefSeq" id="XP_040659283.1">
    <property type="nucleotide sequence ID" value="XM_040798400.1"/>
</dbReference>
<evidence type="ECO:0000313" key="7">
    <source>
        <dbReference type="Proteomes" id="UP000076580"/>
    </source>
</evidence>
<dbReference type="InterPro" id="IPR005351">
    <property type="entry name" value="ASTER"/>
</dbReference>
<comment type="caution">
    <text evidence="6">The sequence shown here is derived from an EMBL/GenBank/DDBJ whole genome shotgun (WGS) entry which is preliminary data.</text>
</comment>
<keyword evidence="4 5" id="KW-0472">Membrane</keyword>
<dbReference type="FunCoup" id="A0A151GS88">
    <property type="interactions" value="16"/>
</dbReference>
<evidence type="ECO:0000256" key="3">
    <source>
        <dbReference type="ARBA" id="ARBA00022989"/>
    </source>
</evidence>
<dbReference type="OrthoDB" id="284718at2759"/>
<comment type="subcellular location">
    <subcellularLocation>
        <location evidence="1">Membrane</location>
    </subcellularLocation>
</comment>